<name>A0A1T4YRI5_9BACL</name>
<proteinExistence type="predicted"/>
<organism evidence="1 2">
    <name type="scientific">Sporosarcina newyorkensis</name>
    <dbReference type="NCBI Taxonomy" id="759851"/>
    <lineage>
        <taxon>Bacteria</taxon>
        <taxon>Bacillati</taxon>
        <taxon>Bacillota</taxon>
        <taxon>Bacilli</taxon>
        <taxon>Bacillales</taxon>
        <taxon>Caryophanaceae</taxon>
        <taxon>Sporosarcina</taxon>
    </lineage>
</organism>
<sequence length="75" mass="8845">MFISAGQRKERRCGAWKDWFGLEMAWLGVTGLWCSAERVWFGPEVLWRVPLFILLIVQKRLLLKATLDFQYSLVL</sequence>
<evidence type="ECO:0000313" key="1">
    <source>
        <dbReference type="EMBL" id="SKB04340.1"/>
    </source>
</evidence>
<keyword evidence="2" id="KW-1185">Reference proteome</keyword>
<dbReference type="EMBL" id="FUYJ01000008">
    <property type="protein sequence ID" value="SKB04340.1"/>
    <property type="molecule type" value="Genomic_DNA"/>
</dbReference>
<protein>
    <submittedName>
        <fullName evidence="1">Uncharacterized protein</fullName>
    </submittedName>
</protein>
<evidence type="ECO:0000313" key="2">
    <source>
        <dbReference type="Proteomes" id="UP000190042"/>
    </source>
</evidence>
<dbReference type="AlphaFoldDB" id="A0A1T4YRI5"/>
<accession>A0A1T4YRI5</accession>
<dbReference type="Proteomes" id="UP000190042">
    <property type="component" value="Unassembled WGS sequence"/>
</dbReference>
<reference evidence="2" key="1">
    <citation type="submission" date="2017-02" db="EMBL/GenBank/DDBJ databases">
        <authorList>
            <person name="Varghese N."/>
            <person name="Submissions S."/>
        </authorList>
    </citation>
    <scope>NUCLEOTIDE SEQUENCE [LARGE SCALE GENOMIC DNA]</scope>
    <source>
        <strain evidence="2">DSM 23966</strain>
    </source>
</reference>
<gene>
    <name evidence="1" type="ORF">SAMN04244570_3380</name>
</gene>